<organism evidence="1 2">
    <name type="scientific">Fusarium kuroshium</name>
    <dbReference type="NCBI Taxonomy" id="2010991"/>
    <lineage>
        <taxon>Eukaryota</taxon>
        <taxon>Fungi</taxon>
        <taxon>Dikarya</taxon>
        <taxon>Ascomycota</taxon>
        <taxon>Pezizomycotina</taxon>
        <taxon>Sordariomycetes</taxon>
        <taxon>Hypocreomycetidae</taxon>
        <taxon>Hypocreales</taxon>
        <taxon>Nectriaceae</taxon>
        <taxon>Fusarium</taxon>
        <taxon>Fusarium solani species complex</taxon>
    </lineage>
</organism>
<evidence type="ECO:0000313" key="2">
    <source>
        <dbReference type="Proteomes" id="UP000277212"/>
    </source>
</evidence>
<proteinExistence type="predicted"/>
<gene>
    <name evidence="1" type="ORF">CDV36_004308</name>
</gene>
<accession>A0A3M2SFK1</accession>
<dbReference type="AlphaFoldDB" id="A0A3M2SFK1"/>
<dbReference type="EMBL" id="NKUJ01000054">
    <property type="protein sequence ID" value="RMJ16035.1"/>
    <property type="molecule type" value="Genomic_DNA"/>
</dbReference>
<dbReference type="STRING" id="2010991.A0A3M2SFK1"/>
<sequence length="274" mass="32263">MSTVGDMIELMWKPPRKERGVKRQHVDRTLPENFKYYGHWGYTLYRTHYSPESDEHWDTLLDALKRQTYLALGYLDSDEIYRYDAKERRCGEFSHSNREEYTSDLERVKKLFRLDLREDSSLLSGLNVRQLRKVCLDEHPKAEKTMAGMFRCALFADEAVLKDIARGVFIVKVVAYDWEEGNEYWGWMRVPTGYLLELWHILMMSPFNYHRVLCFEGPEEDLEKYIWAGDVAANLTSCASEIRPLFVHYSAQRPEFGVDPNGRRYVPPKAGLPQ</sequence>
<dbReference type="OrthoDB" id="6499973at2759"/>
<dbReference type="Proteomes" id="UP000277212">
    <property type="component" value="Unassembled WGS sequence"/>
</dbReference>
<reference evidence="1 2" key="1">
    <citation type="submission" date="2017-06" db="EMBL/GenBank/DDBJ databases">
        <title>Comparative genomic analysis of Ambrosia Fusariam Clade fungi.</title>
        <authorList>
            <person name="Stajich J.E."/>
            <person name="Carrillo J."/>
            <person name="Kijimoto T."/>
            <person name="Eskalen A."/>
            <person name="O'Donnell K."/>
            <person name="Kasson M."/>
        </authorList>
    </citation>
    <scope>NUCLEOTIDE SEQUENCE [LARGE SCALE GENOMIC DNA]</scope>
    <source>
        <strain evidence="1">UCR3666</strain>
    </source>
</reference>
<comment type="caution">
    <text evidence="1">The sequence shown here is derived from an EMBL/GenBank/DDBJ whole genome shotgun (WGS) entry which is preliminary data.</text>
</comment>
<name>A0A3M2SFK1_9HYPO</name>
<keyword evidence="2" id="KW-1185">Reference proteome</keyword>
<protein>
    <submittedName>
        <fullName evidence="1">Uncharacterized protein</fullName>
    </submittedName>
</protein>
<evidence type="ECO:0000313" key="1">
    <source>
        <dbReference type="EMBL" id="RMJ16035.1"/>
    </source>
</evidence>